<dbReference type="AlphaFoldDB" id="A0A0J8G5K0"/>
<protein>
    <submittedName>
        <fullName evidence="1">Uncharacterized protein</fullName>
    </submittedName>
</protein>
<evidence type="ECO:0000313" key="1">
    <source>
        <dbReference type="EMBL" id="KMT57850.1"/>
    </source>
</evidence>
<evidence type="ECO:0000313" key="2">
    <source>
        <dbReference type="Proteomes" id="UP000052258"/>
    </source>
</evidence>
<name>A0A0J8G5K0_9LIST</name>
<dbReference type="EMBL" id="AZHO01000038">
    <property type="protein sequence ID" value="KMT57850.1"/>
    <property type="molecule type" value="Genomic_DNA"/>
</dbReference>
<organism evidence="1 2">
    <name type="scientific">Listeria fleischmannii 1991</name>
    <dbReference type="NCBI Taxonomy" id="1430899"/>
    <lineage>
        <taxon>Bacteria</taxon>
        <taxon>Bacillati</taxon>
        <taxon>Bacillota</taxon>
        <taxon>Bacilli</taxon>
        <taxon>Bacillales</taxon>
        <taxon>Listeriaceae</taxon>
        <taxon>Listeria</taxon>
    </lineage>
</organism>
<reference evidence="1 2" key="1">
    <citation type="journal article" date="2015" name="Genome Biol. Evol.">
        <title>Comparative Genomics of Listeria Sensu Lato: Genus-Wide Differences in Evolutionary Dynamics and the Progressive Gain of Complex, Potentially Pathogenicity-Related Traits through Lateral Gene Transfer.</title>
        <authorList>
            <person name="Chiara M."/>
            <person name="Caruso M."/>
            <person name="D'Erchia A.M."/>
            <person name="Manzari C."/>
            <person name="Fraccalvieri R."/>
            <person name="Goffredo E."/>
            <person name="Latorre L."/>
            <person name="Miccolupo A."/>
            <person name="Padalino I."/>
            <person name="Santagada G."/>
            <person name="Chiocco D."/>
            <person name="Pesole G."/>
            <person name="Horner D.S."/>
            <person name="Parisi A."/>
        </authorList>
    </citation>
    <scope>NUCLEOTIDE SEQUENCE [LARGE SCALE GENOMIC DNA]</scope>
    <source>
        <strain evidence="1 2">1991</strain>
    </source>
</reference>
<gene>
    <name evidence="1" type="ORF">X560_2548</name>
</gene>
<comment type="caution">
    <text evidence="1">The sequence shown here is derived from an EMBL/GenBank/DDBJ whole genome shotgun (WGS) entry which is preliminary data.</text>
</comment>
<keyword evidence="2" id="KW-1185">Reference proteome</keyword>
<dbReference type="PATRIC" id="fig|1430899.3.peg.2599"/>
<sequence>MTEIFEAKISPVEKGQRPYFYKAPFHALLFVKLRTKGLF</sequence>
<dbReference type="Proteomes" id="UP000052258">
    <property type="component" value="Unassembled WGS sequence"/>
</dbReference>
<accession>A0A0J8G5K0</accession>
<proteinExistence type="predicted"/>